<dbReference type="InterPro" id="IPR017946">
    <property type="entry name" value="PLC-like_Pdiesterase_TIM-brl"/>
</dbReference>
<evidence type="ECO:0000259" key="1">
    <source>
        <dbReference type="PROSITE" id="PS51704"/>
    </source>
</evidence>
<reference evidence="2 3" key="1">
    <citation type="journal article" date="2016" name="Nat. Commun.">
        <title>Thousands of microbial genomes shed light on interconnected biogeochemical processes in an aquifer system.</title>
        <authorList>
            <person name="Anantharaman K."/>
            <person name="Brown C.T."/>
            <person name="Hug L.A."/>
            <person name="Sharon I."/>
            <person name="Castelle C.J."/>
            <person name="Probst A.J."/>
            <person name="Thomas B.C."/>
            <person name="Singh A."/>
            <person name="Wilkins M.J."/>
            <person name="Karaoz U."/>
            <person name="Brodie E.L."/>
            <person name="Williams K.H."/>
            <person name="Hubbard S.S."/>
            <person name="Banfield J.F."/>
        </authorList>
    </citation>
    <scope>NUCLEOTIDE SEQUENCE [LARGE SCALE GENOMIC DNA]</scope>
</reference>
<dbReference type="EMBL" id="MFEY01000007">
    <property type="protein sequence ID" value="OGE90013.1"/>
    <property type="molecule type" value="Genomic_DNA"/>
</dbReference>
<dbReference type="InterPro" id="IPR030395">
    <property type="entry name" value="GP_PDE_dom"/>
</dbReference>
<dbReference type="PANTHER" id="PTHR46211">
    <property type="entry name" value="GLYCEROPHOSPHORYL DIESTER PHOSPHODIESTERASE"/>
    <property type="match status" value="1"/>
</dbReference>
<sequence>MLIIGHRGAAGLAKENTIGSFQKAVELGVDMVETDLRRDKAGQIVLSHNNSSKLNLTTLAEALGVITVPVNLELKQAGLEREVLSAIKNFSSSVLISSKYPKILQKIRALDESVQLGLVIGKANWFLIPFIPKLDKVLKLYSIHPKTFLAKKLLIQRFRRLGKKVFVWTVNNPTQFQKLKALGIDGVFTDYPNIIKNYD</sequence>
<evidence type="ECO:0000313" key="3">
    <source>
        <dbReference type="Proteomes" id="UP000177682"/>
    </source>
</evidence>
<dbReference type="Gene3D" id="3.20.20.190">
    <property type="entry name" value="Phosphatidylinositol (PI) phosphodiesterase"/>
    <property type="match status" value="2"/>
</dbReference>
<dbReference type="GO" id="GO:0008081">
    <property type="term" value="F:phosphoric diester hydrolase activity"/>
    <property type="evidence" value="ECO:0007669"/>
    <property type="project" value="InterPro"/>
</dbReference>
<organism evidence="2 3">
    <name type="scientific">Candidatus Doudnabacteria bacterium RIFCSPHIGHO2_12_FULL_48_16</name>
    <dbReference type="NCBI Taxonomy" id="1817838"/>
    <lineage>
        <taxon>Bacteria</taxon>
        <taxon>Candidatus Doudnaibacteriota</taxon>
    </lineage>
</organism>
<proteinExistence type="predicted"/>
<dbReference type="Pfam" id="PF03009">
    <property type="entry name" value="GDPD"/>
    <property type="match status" value="2"/>
</dbReference>
<dbReference type="GO" id="GO:0006629">
    <property type="term" value="P:lipid metabolic process"/>
    <property type="evidence" value="ECO:0007669"/>
    <property type="project" value="InterPro"/>
</dbReference>
<gene>
    <name evidence="2" type="ORF">A3E29_02795</name>
</gene>
<dbReference type="CDD" id="cd08556">
    <property type="entry name" value="GDPD"/>
    <property type="match status" value="1"/>
</dbReference>
<feature type="domain" description="GP-PDE" evidence="1">
    <location>
        <begin position="1"/>
        <end position="199"/>
    </location>
</feature>
<dbReference type="PROSITE" id="PS51704">
    <property type="entry name" value="GP_PDE"/>
    <property type="match status" value="1"/>
</dbReference>
<accession>A0A1F5PJ96</accession>
<evidence type="ECO:0000313" key="2">
    <source>
        <dbReference type="EMBL" id="OGE90013.1"/>
    </source>
</evidence>
<comment type="caution">
    <text evidence="2">The sequence shown here is derived from an EMBL/GenBank/DDBJ whole genome shotgun (WGS) entry which is preliminary data.</text>
</comment>
<dbReference type="Proteomes" id="UP000177682">
    <property type="component" value="Unassembled WGS sequence"/>
</dbReference>
<dbReference type="SUPFAM" id="SSF51695">
    <property type="entry name" value="PLC-like phosphodiesterases"/>
    <property type="match status" value="1"/>
</dbReference>
<dbReference type="PANTHER" id="PTHR46211:SF1">
    <property type="entry name" value="GLYCEROPHOSPHODIESTER PHOSPHODIESTERASE, CYTOPLASMIC"/>
    <property type="match status" value="1"/>
</dbReference>
<dbReference type="AlphaFoldDB" id="A0A1F5PJ96"/>
<protein>
    <recommendedName>
        <fullName evidence="1">GP-PDE domain-containing protein</fullName>
    </recommendedName>
</protein>
<name>A0A1F5PJ96_9BACT</name>